<dbReference type="InterPro" id="IPR036291">
    <property type="entry name" value="NAD(P)-bd_dom_sf"/>
</dbReference>
<evidence type="ECO:0000313" key="5">
    <source>
        <dbReference type="Proteomes" id="UP000260812"/>
    </source>
</evidence>
<reference evidence="4" key="1">
    <citation type="submission" date="2018-08" db="EMBL/GenBank/DDBJ databases">
        <title>A genome reference for cultivated species of the human gut microbiota.</title>
        <authorList>
            <person name="Zou Y."/>
            <person name="Xue W."/>
            <person name="Luo G."/>
        </authorList>
    </citation>
    <scope>NUCLEOTIDE SEQUENCE [LARGE SCALE GENOMIC DNA]</scope>
    <source>
        <strain evidence="4">TF05-5AC</strain>
    </source>
</reference>
<dbReference type="Proteomes" id="UP000260812">
    <property type="component" value="Unassembled WGS sequence"/>
</dbReference>
<dbReference type="GeneID" id="97989384"/>
<dbReference type="EC" id="1.1.1.133" evidence="2"/>
<dbReference type="PANTHER" id="PTHR10491:SF4">
    <property type="entry name" value="METHIONINE ADENOSYLTRANSFERASE 2 SUBUNIT BETA"/>
    <property type="match status" value="1"/>
</dbReference>
<comment type="function">
    <text evidence="2">Catalyzes the reduction of dTDP-6-deoxy-L-lyxo-4-hexulose to yield dTDP-L-rhamnose.</text>
</comment>
<dbReference type="GO" id="GO:0008831">
    <property type="term" value="F:dTDP-4-dehydrorhamnose reductase activity"/>
    <property type="evidence" value="ECO:0007669"/>
    <property type="project" value="UniProtKB-EC"/>
</dbReference>
<dbReference type="UniPathway" id="UPA00124"/>
<sequence>MLLQHERIWITGAQGQVGSAFARMLDTTELDVLLTDIDEVDITDMDAVRNYAEMYRPDCVINCAGICGPAFCEENSDLAYKVNAVGARNLSVAARSVHAELVQISTDDIFDGRASEPYNEFSTPMPVTVYGKSKLAGEEFVKTIAPKFLIIRSSWVYGDGENFVTQLLRRAETESCIRVPGDQLGAPTSADEVAKVIYRLLEKDAYGLYHAVCGGVCSRYEFARRILTLAGKNTEILKADNAGENGHPSYAVLDNLMLRLDDIELPVSWEEALRAYMNKMRR</sequence>
<evidence type="ECO:0000313" key="4">
    <source>
        <dbReference type="EMBL" id="RGE57015.1"/>
    </source>
</evidence>
<dbReference type="NCBIfam" id="TIGR01214">
    <property type="entry name" value="rmlD"/>
    <property type="match status" value="1"/>
</dbReference>
<accession>A0A3E3HZ47</accession>
<dbReference type="RefSeq" id="WP_117545434.1">
    <property type="nucleotide sequence ID" value="NZ_JBKUNB010000015.1"/>
</dbReference>
<dbReference type="SUPFAM" id="SSF51735">
    <property type="entry name" value="NAD(P)-binding Rossmann-fold domains"/>
    <property type="match status" value="1"/>
</dbReference>
<name>A0A3E3HZ47_9FIRM</name>
<comment type="similarity">
    <text evidence="1 2">Belongs to the dTDP-4-dehydrorhamnose reductase family.</text>
</comment>
<dbReference type="Gene3D" id="3.90.25.10">
    <property type="entry name" value="UDP-galactose 4-epimerase, domain 1"/>
    <property type="match status" value="1"/>
</dbReference>
<comment type="pathway">
    <text evidence="2">Carbohydrate biosynthesis; dTDP-L-rhamnose biosynthesis.</text>
</comment>
<dbReference type="InterPro" id="IPR005913">
    <property type="entry name" value="dTDP_dehydrorham_reduct"/>
</dbReference>
<evidence type="ECO:0000256" key="1">
    <source>
        <dbReference type="ARBA" id="ARBA00010944"/>
    </source>
</evidence>
<dbReference type="GO" id="GO:0019305">
    <property type="term" value="P:dTDP-rhamnose biosynthetic process"/>
    <property type="evidence" value="ECO:0007669"/>
    <property type="project" value="UniProtKB-UniPathway"/>
</dbReference>
<proteinExistence type="inferred from homology"/>
<gene>
    <name evidence="4" type="primary">rfbD</name>
    <name evidence="4" type="ORF">DXC51_21590</name>
</gene>
<comment type="caution">
    <text evidence="4">The sequence shown here is derived from an EMBL/GenBank/DDBJ whole genome shotgun (WGS) entry which is preliminary data.</text>
</comment>
<dbReference type="Gene3D" id="3.40.50.720">
    <property type="entry name" value="NAD(P)-binding Rossmann-like Domain"/>
    <property type="match status" value="1"/>
</dbReference>
<dbReference type="Pfam" id="PF04321">
    <property type="entry name" value="RmlD_sub_bind"/>
    <property type="match status" value="1"/>
</dbReference>
<protein>
    <recommendedName>
        <fullName evidence="2">dTDP-4-dehydrorhamnose reductase</fullName>
        <ecNumber evidence="2">1.1.1.133</ecNumber>
    </recommendedName>
</protein>
<dbReference type="InterPro" id="IPR029903">
    <property type="entry name" value="RmlD-like-bd"/>
</dbReference>
<dbReference type="GO" id="GO:0005829">
    <property type="term" value="C:cytosol"/>
    <property type="evidence" value="ECO:0007669"/>
    <property type="project" value="TreeGrafter"/>
</dbReference>
<dbReference type="PANTHER" id="PTHR10491">
    <property type="entry name" value="DTDP-4-DEHYDRORHAMNOSE REDUCTASE"/>
    <property type="match status" value="1"/>
</dbReference>
<organism evidence="4 5">
    <name type="scientific">Eisenbergiella massiliensis</name>
    <dbReference type="NCBI Taxonomy" id="1720294"/>
    <lineage>
        <taxon>Bacteria</taxon>
        <taxon>Bacillati</taxon>
        <taxon>Bacillota</taxon>
        <taxon>Clostridia</taxon>
        <taxon>Lachnospirales</taxon>
        <taxon>Lachnospiraceae</taxon>
        <taxon>Eisenbergiella</taxon>
    </lineage>
</organism>
<dbReference type="CDD" id="cd05254">
    <property type="entry name" value="dTDP_HR_like_SDR_e"/>
    <property type="match status" value="1"/>
</dbReference>
<feature type="domain" description="RmlD-like substrate binding" evidence="3">
    <location>
        <begin position="7"/>
        <end position="281"/>
    </location>
</feature>
<evidence type="ECO:0000256" key="2">
    <source>
        <dbReference type="RuleBase" id="RU364082"/>
    </source>
</evidence>
<dbReference type="EMBL" id="QVLV01000019">
    <property type="protein sequence ID" value="RGE57015.1"/>
    <property type="molecule type" value="Genomic_DNA"/>
</dbReference>
<keyword evidence="2 4" id="KW-0560">Oxidoreductase</keyword>
<evidence type="ECO:0000259" key="3">
    <source>
        <dbReference type="Pfam" id="PF04321"/>
    </source>
</evidence>
<keyword evidence="5" id="KW-1185">Reference proteome</keyword>
<dbReference type="AlphaFoldDB" id="A0A3E3HZ47"/>
<keyword evidence="2" id="KW-0521">NADP</keyword>